<feature type="transmembrane region" description="Helical" evidence="6">
    <location>
        <begin position="323"/>
        <end position="341"/>
    </location>
</feature>
<evidence type="ECO:0000259" key="7">
    <source>
        <dbReference type="PROSITE" id="PS50850"/>
    </source>
</evidence>
<accession>Q5KA34</accession>
<evidence type="ECO:0000256" key="2">
    <source>
        <dbReference type="ARBA" id="ARBA00022692"/>
    </source>
</evidence>
<evidence type="ECO:0000256" key="1">
    <source>
        <dbReference type="ARBA" id="ARBA00004141"/>
    </source>
</evidence>
<dbReference type="Gene3D" id="1.20.1720.10">
    <property type="entry name" value="Multidrug resistance protein D"/>
    <property type="match status" value="1"/>
</dbReference>
<feature type="transmembrane region" description="Helical" evidence="6">
    <location>
        <begin position="291"/>
        <end position="311"/>
    </location>
</feature>
<feature type="transmembrane region" description="Helical" evidence="6">
    <location>
        <begin position="198"/>
        <end position="215"/>
    </location>
</feature>
<dbReference type="OMA" id="GWTLSCI"/>
<dbReference type="GO" id="GO:0016020">
    <property type="term" value="C:membrane"/>
    <property type="evidence" value="ECO:0000318"/>
    <property type="project" value="GO_Central"/>
</dbReference>
<feature type="transmembrane region" description="Helical" evidence="6">
    <location>
        <begin position="531"/>
        <end position="551"/>
    </location>
</feature>
<dbReference type="SUPFAM" id="SSF103473">
    <property type="entry name" value="MFS general substrate transporter"/>
    <property type="match status" value="2"/>
</dbReference>
<dbReference type="Pfam" id="PF07690">
    <property type="entry name" value="MFS_1"/>
    <property type="match status" value="1"/>
</dbReference>
<evidence type="ECO:0000313" key="9">
    <source>
        <dbReference type="Proteomes" id="UP000002149"/>
    </source>
</evidence>
<dbReference type="PANTHER" id="PTHR42718">
    <property type="entry name" value="MAJOR FACILITATOR SUPERFAMILY MULTIDRUG TRANSPORTER MFSC"/>
    <property type="match status" value="1"/>
</dbReference>
<feature type="transmembrane region" description="Helical" evidence="6">
    <location>
        <begin position="139"/>
        <end position="157"/>
    </location>
</feature>
<dbReference type="Gene3D" id="1.20.1250.20">
    <property type="entry name" value="MFS general substrate transporter like domains"/>
    <property type="match status" value="1"/>
</dbReference>
<dbReference type="GO" id="GO:0022857">
    <property type="term" value="F:transmembrane transporter activity"/>
    <property type="evidence" value="ECO:0007669"/>
    <property type="project" value="InterPro"/>
</dbReference>
<evidence type="ECO:0000256" key="4">
    <source>
        <dbReference type="ARBA" id="ARBA00023136"/>
    </source>
</evidence>
<feature type="transmembrane region" description="Helical" evidence="6">
    <location>
        <begin position="97"/>
        <end position="127"/>
    </location>
</feature>
<evidence type="ECO:0000256" key="6">
    <source>
        <dbReference type="SAM" id="Phobius"/>
    </source>
</evidence>
<dbReference type="KEGG" id="cne:CNJ03220"/>
<dbReference type="HOGENOM" id="CLU_000960_27_4_1"/>
<feature type="transmembrane region" description="Helical" evidence="6">
    <location>
        <begin position="401"/>
        <end position="419"/>
    </location>
</feature>
<keyword evidence="4 6" id="KW-0472">Membrane</keyword>
<dbReference type="InterPro" id="IPR020846">
    <property type="entry name" value="MFS_dom"/>
</dbReference>
<feature type="domain" description="Major facilitator superfamily (MFS) profile" evidence="7">
    <location>
        <begin position="102"/>
        <end position="555"/>
    </location>
</feature>
<dbReference type="EMBL" id="AE017350">
    <property type="protein sequence ID" value="AAW45885.1"/>
    <property type="molecule type" value="Genomic_DNA"/>
</dbReference>
<dbReference type="FunFam" id="1.20.1250.20:FF:000506">
    <property type="entry name" value="MFS transporter, putative"/>
    <property type="match status" value="1"/>
</dbReference>
<dbReference type="InterPro" id="IPR036259">
    <property type="entry name" value="MFS_trans_sf"/>
</dbReference>
<keyword evidence="3 6" id="KW-1133">Transmembrane helix</keyword>
<feature type="transmembrane region" description="Helical" evidence="6">
    <location>
        <begin position="488"/>
        <end position="511"/>
    </location>
</feature>
<dbReference type="CDD" id="cd17476">
    <property type="entry name" value="MFS_Amf1_MDR_like"/>
    <property type="match status" value="1"/>
</dbReference>
<dbReference type="STRING" id="214684.Q5KA34"/>
<feature type="transmembrane region" description="Helical" evidence="6">
    <location>
        <begin position="361"/>
        <end position="381"/>
    </location>
</feature>
<evidence type="ECO:0000313" key="8">
    <source>
        <dbReference type="EMBL" id="AAW45885.1"/>
    </source>
</evidence>
<accession>Q55LG1</accession>
<feature type="compositionally biased region" description="Basic and acidic residues" evidence="5">
    <location>
        <begin position="1"/>
        <end position="29"/>
    </location>
</feature>
<sequence>MGEQRYEIEKRDITAPQDSKIREDMEKGFEQTMESDVAPVKQEAPPTEHELSMFEHTSTRQSTHSQRPRSTVDRMETEVGSPPDEPKSHFLDGKGNLFRATFITTACATQLLSQAGIGMVMIPLHVIGESLGTDDNGQMSWMVASYGLTVGMLLIMAGRLGDLYGPKRWWIIGISVMIVTNIGTGFCKTPIEFDICRALCGIGCALSVPNALAILGRTYPPGFTRNITFALLGALAPVGFWCGGAIGSIFGQLVKVGWIFWFTAMFTAIFLGVGILVLPPDEPHPNPSERHFDWLGAALLALALGLFNFPWNQAPLVGWQEPYVYIIFIISILFFVAFFLWEKHIGLGALIPIEVLKKDSLLVYLCLWLGWMSFGTYLFYLTFFLHDIRGYTHPLTVTAQMFPLVPGGFCAALLVPYLIKKFPGHIIFLFAMFGFMCANLFMATAPVNQVYWANTFVGMLLGMFGPDLSFSTGQLIVSNSVDRNLQGIAAGIVSMITNYSQSIGLGMTGTVESYVRGPGTTYDDLLKGYRAAFYFGTGMAGFAVIVVALFVRMPRAHKSSDVH</sequence>
<feature type="transmembrane region" description="Helical" evidence="6">
    <location>
        <begin position="426"/>
        <end position="445"/>
    </location>
</feature>
<dbReference type="AlphaFoldDB" id="Q5KA34"/>
<keyword evidence="2 6" id="KW-0812">Transmembrane</keyword>
<feature type="transmembrane region" description="Helical" evidence="6">
    <location>
        <begin position="169"/>
        <end position="186"/>
    </location>
</feature>
<feature type="transmembrane region" description="Helical" evidence="6">
    <location>
        <begin position="227"/>
        <end position="250"/>
    </location>
</feature>
<evidence type="ECO:0000256" key="5">
    <source>
        <dbReference type="SAM" id="MobiDB-lite"/>
    </source>
</evidence>
<keyword evidence="9" id="KW-1185">Reference proteome</keyword>
<proteinExistence type="predicted"/>
<dbReference type="PROSITE" id="PS50850">
    <property type="entry name" value="MFS"/>
    <property type="match status" value="1"/>
</dbReference>
<dbReference type="OrthoDB" id="440755at2759"/>
<evidence type="ECO:0000256" key="3">
    <source>
        <dbReference type="ARBA" id="ARBA00022989"/>
    </source>
</evidence>
<reference evidence="8 9" key="1">
    <citation type="journal article" date="2005" name="Science">
        <title>The genome of the basidiomycetous yeast and human pathogen Cryptococcus neoformans.</title>
        <authorList>
            <person name="Loftus B.J."/>
            <person name="Fung E."/>
            <person name="Roncaglia P."/>
            <person name="Rowley D."/>
            <person name="Amedeo P."/>
            <person name="Bruno D."/>
            <person name="Vamathevan J."/>
            <person name="Miranda M."/>
            <person name="Anderson I.J."/>
            <person name="Fraser J.A."/>
            <person name="Allen J.E."/>
            <person name="Bosdet I.E."/>
            <person name="Brent M.R."/>
            <person name="Chiu R."/>
            <person name="Doering T.L."/>
            <person name="Donlin M.J."/>
            <person name="D'Souza C.A."/>
            <person name="Fox D.S."/>
            <person name="Grinberg V."/>
            <person name="Fu J."/>
            <person name="Fukushima M."/>
            <person name="Haas B.J."/>
            <person name="Huang J.C."/>
            <person name="Janbon G."/>
            <person name="Jones S.J."/>
            <person name="Koo H.L."/>
            <person name="Krzywinski M.I."/>
            <person name="Kwon-Chung J.K."/>
            <person name="Lengeler K.B."/>
            <person name="Maiti R."/>
            <person name="Marra M.A."/>
            <person name="Marra R.E."/>
            <person name="Mathewson C.A."/>
            <person name="Mitchell T.G."/>
            <person name="Pertea M."/>
            <person name="Riggs F.R."/>
            <person name="Salzberg S.L."/>
            <person name="Schein J.E."/>
            <person name="Shvartsbeyn A."/>
            <person name="Shin H."/>
            <person name="Shumway M."/>
            <person name="Specht C.A."/>
            <person name="Suh B.B."/>
            <person name="Tenney A."/>
            <person name="Utterback T.R."/>
            <person name="Wickes B.L."/>
            <person name="Wortman J.R."/>
            <person name="Wye N.H."/>
            <person name="Kronstad J.W."/>
            <person name="Lodge J.K."/>
            <person name="Heitman J."/>
            <person name="Davis R.W."/>
            <person name="Fraser C.M."/>
            <person name="Hyman R.W."/>
        </authorList>
    </citation>
    <scope>NUCLEOTIDE SEQUENCE [LARGE SCALE GENOMIC DNA]</scope>
    <source>
        <strain evidence="9">JEC21 / ATCC MYA-565</strain>
    </source>
</reference>
<dbReference type="PANTHER" id="PTHR42718:SF1">
    <property type="entry name" value="LOW AFFINITY AMMONIUM TRANSPORTER"/>
    <property type="match status" value="1"/>
</dbReference>
<dbReference type="InterPro" id="IPR011701">
    <property type="entry name" value="MFS"/>
</dbReference>
<dbReference type="eggNOG" id="KOG0254">
    <property type="taxonomic scope" value="Eukaryota"/>
</dbReference>
<dbReference type="GeneID" id="3254371"/>
<gene>
    <name evidence="8" type="ordered locus">CNJ03220</name>
</gene>
<feature type="transmembrane region" description="Helical" evidence="6">
    <location>
        <begin position="256"/>
        <end position="279"/>
    </location>
</feature>
<dbReference type="VEuPathDB" id="FungiDB:CNJ03220"/>
<feature type="compositionally biased region" description="Polar residues" evidence="5">
    <location>
        <begin position="55"/>
        <end position="69"/>
    </location>
</feature>
<feature type="transmembrane region" description="Helical" evidence="6">
    <location>
        <begin position="451"/>
        <end position="476"/>
    </location>
</feature>
<feature type="region of interest" description="Disordered" evidence="5">
    <location>
        <begin position="1"/>
        <end position="90"/>
    </location>
</feature>
<comment type="subcellular location">
    <subcellularLocation>
        <location evidence="1">Membrane</location>
        <topology evidence="1">Multi-pass membrane protein</topology>
    </subcellularLocation>
</comment>
<dbReference type="Proteomes" id="UP000002149">
    <property type="component" value="Chromosome 10"/>
</dbReference>
<dbReference type="RefSeq" id="XP_567402.1">
    <property type="nucleotide sequence ID" value="XM_567402.2"/>
</dbReference>
<organism evidence="8 9">
    <name type="scientific">Cryptococcus deneoformans (strain JEC21 / ATCC MYA-565)</name>
    <name type="common">Cryptococcus neoformans var. neoformans serotype D</name>
    <dbReference type="NCBI Taxonomy" id="214684"/>
    <lineage>
        <taxon>Eukaryota</taxon>
        <taxon>Fungi</taxon>
        <taxon>Dikarya</taxon>
        <taxon>Basidiomycota</taxon>
        <taxon>Agaricomycotina</taxon>
        <taxon>Tremellomycetes</taxon>
        <taxon>Tremellales</taxon>
        <taxon>Cryptococcaceae</taxon>
        <taxon>Cryptococcus</taxon>
        <taxon>Cryptococcus neoformans species complex</taxon>
    </lineage>
</organism>
<name>Q5KA34_CRYD1</name>
<dbReference type="FunCoup" id="Q5KA34">
    <property type="interactions" value="16"/>
</dbReference>
<dbReference type="InParanoid" id="Q5KA34"/>
<dbReference type="PaxDb" id="214684-Q5KA34"/>
<protein>
    <submittedName>
        <fullName evidence="8">MFS transporter, putative</fullName>
    </submittedName>
</protein>